<proteinExistence type="predicted"/>
<dbReference type="KEGG" id="gry:D7I44_11445"/>
<dbReference type="InterPro" id="IPR050490">
    <property type="entry name" value="Bact_solute-bd_prot1"/>
</dbReference>
<dbReference type="PANTHER" id="PTHR43649:SF30">
    <property type="entry name" value="ABC TRANSPORTER SUBSTRATE-BINDING PROTEIN"/>
    <property type="match status" value="1"/>
</dbReference>
<dbReference type="InterPro" id="IPR006311">
    <property type="entry name" value="TAT_signal"/>
</dbReference>
<dbReference type="PANTHER" id="PTHR43649">
    <property type="entry name" value="ARABINOSE-BINDING PROTEIN-RELATED"/>
    <property type="match status" value="1"/>
</dbReference>
<dbReference type="EMBL" id="CP032624">
    <property type="protein sequence ID" value="AYG04082.1"/>
    <property type="molecule type" value="Genomic_DNA"/>
</dbReference>
<dbReference type="AlphaFoldDB" id="A0A387BNQ8"/>
<dbReference type="PROSITE" id="PS51318">
    <property type="entry name" value="TAT"/>
    <property type="match status" value="1"/>
</dbReference>
<evidence type="ECO:0000313" key="1">
    <source>
        <dbReference type="EMBL" id="AYG04082.1"/>
    </source>
</evidence>
<gene>
    <name evidence="1" type="ORF">D7I44_11445</name>
</gene>
<name>A0A387BNQ8_9MICO</name>
<dbReference type="RefSeq" id="WP_120789612.1">
    <property type="nucleotide sequence ID" value="NZ_CP032624.1"/>
</dbReference>
<evidence type="ECO:0000313" key="2">
    <source>
        <dbReference type="Proteomes" id="UP000275069"/>
    </source>
</evidence>
<reference evidence="1 2" key="1">
    <citation type="submission" date="2018-09" db="EMBL/GenBank/DDBJ databases">
        <title>Genome sequencing of strain 2DFW10M-5.</title>
        <authorList>
            <person name="Heo J."/>
            <person name="Kim S.-J."/>
            <person name="Kwon S.-W."/>
        </authorList>
    </citation>
    <scope>NUCLEOTIDE SEQUENCE [LARGE SCALE GENOMIC DNA]</scope>
    <source>
        <strain evidence="1 2">2DFW10M-5</strain>
    </source>
</reference>
<sequence length="446" mass="48006">MAQQSGAAFTRRTFIGVAGGVAASTLLAACSRAGNGGGGGSASGGKLKFWNMPWGTPAFLAEDKRIVAGWKYKDFTATYQQIQWANFTTQFATGASSNTGPAVSSGGGTTSVLYAHDGKIQYLDDLIAGKWTDNGIKDDFLPGLLDALKTDKGTTGVPYNLDVRPAWYNKTLFDQYGLQVPTTWDEYKTVCATLKTKGIYGLGLGSGSGNNIGFHAITGFLINNGGGWFNDKQEPDADTDRNEEALDFFLELVRSGYSDPAASSYTNANVYTQWQNHKMAYGWDTAGLSVNVTGAVQKEVAVATPLTAPHGDKGFLYFPNPMMTWNNTPSKDANLDLLTYYYQNMKTLWTKKTGIGLPPLKSISDDPAIAGDPNNKAIIDNWVTPGVFKTWGAPGNTGIFYNVANTVDGTAPTYTFAQKVLTPTDKTSAKDLLTQFQTTLEGLMKK</sequence>
<keyword evidence="2" id="KW-1185">Reference proteome</keyword>
<dbReference type="Proteomes" id="UP000275069">
    <property type="component" value="Chromosome"/>
</dbReference>
<organism evidence="1 2">
    <name type="scientific">Gryllotalpicola protaetiae</name>
    <dbReference type="NCBI Taxonomy" id="2419771"/>
    <lineage>
        <taxon>Bacteria</taxon>
        <taxon>Bacillati</taxon>
        <taxon>Actinomycetota</taxon>
        <taxon>Actinomycetes</taxon>
        <taxon>Micrococcales</taxon>
        <taxon>Microbacteriaceae</taxon>
        <taxon>Gryllotalpicola</taxon>
    </lineage>
</organism>
<protein>
    <submittedName>
        <fullName evidence="1">Extracellular solute-binding protein</fullName>
    </submittedName>
</protein>
<dbReference type="Gene3D" id="3.40.190.10">
    <property type="entry name" value="Periplasmic binding protein-like II"/>
    <property type="match status" value="2"/>
</dbReference>
<dbReference type="OrthoDB" id="366726at2"/>
<dbReference type="SUPFAM" id="SSF53850">
    <property type="entry name" value="Periplasmic binding protein-like II"/>
    <property type="match status" value="1"/>
</dbReference>
<accession>A0A387BNQ8</accession>